<dbReference type="Gene3D" id="3.40.50.980">
    <property type="match status" value="1"/>
</dbReference>
<dbReference type="GO" id="GO:0009698">
    <property type="term" value="P:phenylpropanoid metabolic process"/>
    <property type="evidence" value="ECO:0007669"/>
    <property type="project" value="UniProtKB-KW"/>
</dbReference>
<dbReference type="Pfam" id="PF00501">
    <property type="entry name" value="AMP-binding"/>
    <property type="match status" value="1"/>
</dbReference>
<protein>
    <recommendedName>
        <fullName evidence="3">AMP-dependent synthetase/ligase domain-containing protein</fullName>
    </recommendedName>
</protein>
<keyword evidence="5" id="KW-1185">Reference proteome</keyword>
<dbReference type="InterPro" id="IPR052987">
    <property type="entry name" value="Chloroplast_AMP-bd_Enzymes"/>
</dbReference>
<comment type="caution">
    <text evidence="4">The sequence shown here is derived from an EMBL/GenBank/DDBJ whole genome shotgun (WGS) entry which is preliminary data.</text>
</comment>
<feature type="domain" description="AMP-dependent synthetase/ligase" evidence="3">
    <location>
        <begin position="93"/>
        <end position="548"/>
    </location>
</feature>
<dbReference type="InterPro" id="IPR042099">
    <property type="entry name" value="ANL_N_sf"/>
</dbReference>
<dbReference type="PANTHER" id="PTHR43813">
    <property type="entry name" value="ACYL-ACTIVATING ENZYME 16, CHLOROPLASTIC-RELATED"/>
    <property type="match status" value="1"/>
</dbReference>
<sequence length="727" mass="81601">MMNLTSNLVSGSCDGRYAMQYLLSNHGLINSKLPSRRCCSLRDFRKRMLRVYCESTMREMHIRKCSPLLESALLSGNGVLPTTEWKAVPDIWRTSAEKFGDHIALVDPYHDPPMNLTYKQLEQEILNFSEGLRVIGVSPGEKLSLFADNSCRWLVADQGTMATGAVNVVRGSRSSVEELFQIYNHSDSVALVVDNPEMYNRIVYTFSSQANIKFVVLLWGEKSSLSSEVKGFPVYFYQEIIDMGHESRTALLHSEDARQQYAYEAISSDDVATLIYTSGTTGNSKGVTLTHKNLLHQIRNLWDIVPAVPGDRFLSMLPSWHVYERSCEYFIFTFGIEQVYTTVKNLKDDLRRYQPHYVIAVPLVYETLYSGIQKQFATSSAIRKFVALLFLRISMAYMEAKRIYEGKYLTRSPEEPSHIVAVLDWLRARIIASMLRPLHMLARKIVYSKIHAALGISKAGVSGGGSLPSHVDRFFEAIDIKIQNGYGLTESSPVVAARHPNFNVLGSVGHPLQHTEIKVVDAETDEVLPAGSNGIVKIRGPQVMKGYYKNPVATKQAIDEHGWLNTGDIGWIAPHHSVGRSRRSGGVIVLEGRAKDTIVLSTGENVEPSVIEEAAMRSSLIQQIVVIGQDQRRLGAIIVPNKEEVILAAKKLSILDSDASEISKEKMTSLLYEELRRWTSECPFQVGPILIAEEPFTIDGGQMTPTMKVKRDKVVEKYQEQIQNLYK</sequence>
<dbReference type="InterPro" id="IPR000873">
    <property type="entry name" value="AMP-dep_synth/lig_dom"/>
</dbReference>
<dbReference type="Proteomes" id="UP001630127">
    <property type="component" value="Unassembled WGS sequence"/>
</dbReference>
<dbReference type="PANTHER" id="PTHR43813:SF1">
    <property type="entry name" value="ACYL-ACTIVATING ENZYME 16, CHLOROPLASTIC-RELATED"/>
    <property type="match status" value="1"/>
</dbReference>
<dbReference type="Gene3D" id="3.40.50.12780">
    <property type="entry name" value="N-terminal domain of ligase-like"/>
    <property type="match status" value="1"/>
</dbReference>
<dbReference type="Pfam" id="PF23562">
    <property type="entry name" value="AMP-binding_C_3"/>
    <property type="match status" value="1"/>
</dbReference>
<dbReference type="Gene3D" id="3.30.300.30">
    <property type="match status" value="1"/>
</dbReference>
<reference evidence="4 5" key="1">
    <citation type="submission" date="2024-11" db="EMBL/GenBank/DDBJ databases">
        <title>A near-complete genome assembly of Cinchona calisaya.</title>
        <authorList>
            <person name="Lian D.C."/>
            <person name="Zhao X.W."/>
            <person name="Wei L."/>
        </authorList>
    </citation>
    <scope>NUCLEOTIDE SEQUENCE [LARGE SCALE GENOMIC DNA]</scope>
    <source>
        <tissue evidence="4">Nenye</tissue>
    </source>
</reference>
<keyword evidence="2" id="KW-0587">Phenylpropanoid metabolism</keyword>
<dbReference type="Gene3D" id="2.30.38.10">
    <property type="entry name" value="Luciferase, Domain 3"/>
    <property type="match status" value="1"/>
</dbReference>
<gene>
    <name evidence="4" type="ORF">ACH5RR_031874</name>
</gene>
<comment type="pathway">
    <text evidence="1">Phytoalexin biosynthesis; 3,4',5-trihydroxystilbene biosynthesis; 3,4',5-trihydroxystilbene from trans-4-coumarate: step 1/2.</text>
</comment>
<evidence type="ECO:0000313" key="5">
    <source>
        <dbReference type="Proteomes" id="UP001630127"/>
    </source>
</evidence>
<organism evidence="4 5">
    <name type="scientific">Cinchona calisaya</name>
    <dbReference type="NCBI Taxonomy" id="153742"/>
    <lineage>
        <taxon>Eukaryota</taxon>
        <taxon>Viridiplantae</taxon>
        <taxon>Streptophyta</taxon>
        <taxon>Embryophyta</taxon>
        <taxon>Tracheophyta</taxon>
        <taxon>Spermatophyta</taxon>
        <taxon>Magnoliopsida</taxon>
        <taxon>eudicotyledons</taxon>
        <taxon>Gunneridae</taxon>
        <taxon>Pentapetalae</taxon>
        <taxon>asterids</taxon>
        <taxon>lamiids</taxon>
        <taxon>Gentianales</taxon>
        <taxon>Rubiaceae</taxon>
        <taxon>Cinchonoideae</taxon>
        <taxon>Cinchoneae</taxon>
        <taxon>Cinchona</taxon>
    </lineage>
</organism>
<accession>A0ABD2YKX1</accession>
<dbReference type="InterPro" id="IPR045851">
    <property type="entry name" value="AMP-bd_C_sf"/>
</dbReference>
<dbReference type="SUPFAM" id="SSF56801">
    <property type="entry name" value="Acetyl-CoA synthetase-like"/>
    <property type="match status" value="1"/>
</dbReference>
<dbReference type="InterPro" id="IPR020845">
    <property type="entry name" value="AMP-binding_CS"/>
</dbReference>
<dbReference type="AlphaFoldDB" id="A0ABD2YKX1"/>
<dbReference type="PROSITE" id="PS00455">
    <property type="entry name" value="AMP_BINDING"/>
    <property type="match status" value="1"/>
</dbReference>
<evidence type="ECO:0000256" key="1">
    <source>
        <dbReference type="ARBA" id="ARBA00004930"/>
    </source>
</evidence>
<evidence type="ECO:0000313" key="4">
    <source>
        <dbReference type="EMBL" id="KAL3506492.1"/>
    </source>
</evidence>
<name>A0ABD2YKX1_9GENT</name>
<proteinExistence type="predicted"/>
<dbReference type="EMBL" id="JBJUIK010000013">
    <property type="protein sequence ID" value="KAL3506492.1"/>
    <property type="molecule type" value="Genomic_DNA"/>
</dbReference>
<evidence type="ECO:0000256" key="2">
    <source>
        <dbReference type="ARBA" id="ARBA00023051"/>
    </source>
</evidence>
<evidence type="ECO:0000259" key="3">
    <source>
        <dbReference type="Pfam" id="PF00501"/>
    </source>
</evidence>